<dbReference type="AlphaFoldDB" id="A0A5D2CBA8"/>
<protein>
    <submittedName>
        <fullName evidence="1">Uncharacterized protein</fullName>
    </submittedName>
</protein>
<keyword evidence="2" id="KW-1185">Reference proteome</keyword>
<name>A0A5D2CBA8_GOSDA</name>
<evidence type="ECO:0000313" key="2">
    <source>
        <dbReference type="Proteomes" id="UP000323506"/>
    </source>
</evidence>
<reference evidence="1 2" key="1">
    <citation type="submission" date="2019-06" db="EMBL/GenBank/DDBJ databases">
        <title>WGS assembly of Gossypium darwinii.</title>
        <authorList>
            <person name="Chen Z.J."/>
            <person name="Sreedasyam A."/>
            <person name="Ando A."/>
            <person name="Song Q."/>
            <person name="De L."/>
            <person name="Hulse-Kemp A."/>
            <person name="Ding M."/>
            <person name="Ye W."/>
            <person name="Kirkbride R."/>
            <person name="Jenkins J."/>
            <person name="Plott C."/>
            <person name="Lovell J."/>
            <person name="Lin Y.-M."/>
            <person name="Vaughn R."/>
            <person name="Liu B."/>
            <person name="Li W."/>
            <person name="Simpson S."/>
            <person name="Scheffler B."/>
            <person name="Saski C."/>
            <person name="Grover C."/>
            <person name="Hu G."/>
            <person name="Conover J."/>
            <person name="Carlson J."/>
            <person name="Shu S."/>
            <person name="Boston L."/>
            <person name="Williams M."/>
            <person name="Peterson D."/>
            <person name="Mcgee K."/>
            <person name="Jones D."/>
            <person name="Wendel J."/>
            <person name="Stelly D."/>
            <person name="Grimwood J."/>
            <person name="Schmutz J."/>
        </authorList>
    </citation>
    <scope>NUCLEOTIDE SEQUENCE [LARGE SCALE GENOMIC DNA]</scope>
    <source>
        <strain evidence="1">1808015.09</strain>
    </source>
</reference>
<sequence length="42" mass="4946">MGFEAPMPFLHNFMFIVRWTSDQFRYDDWSSLANGDSTANRS</sequence>
<organism evidence="1 2">
    <name type="scientific">Gossypium darwinii</name>
    <name type="common">Darwin's cotton</name>
    <name type="synonym">Gossypium barbadense var. darwinii</name>
    <dbReference type="NCBI Taxonomy" id="34276"/>
    <lineage>
        <taxon>Eukaryota</taxon>
        <taxon>Viridiplantae</taxon>
        <taxon>Streptophyta</taxon>
        <taxon>Embryophyta</taxon>
        <taxon>Tracheophyta</taxon>
        <taxon>Spermatophyta</taxon>
        <taxon>Magnoliopsida</taxon>
        <taxon>eudicotyledons</taxon>
        <taxon>Gunneridae</taxon>
        <taxon>Pentapetalae</taxon>
        <taxon>rosids</taxon>
        <taxon>malvids</taxon>
        <taxon>Malvales</taxon>
        <taxon>Malvaceae</taxon>
        <taxon>Malvoideae</taxon>
        <taxon>Gossypium</taxon>
    </lineage>
</organism>
<proteinExistence type="predicted"/>
<dbReference type="EMBL" id="CM017706">
    <property type="protein sequence ID" value="TYG65286.1"/>
    <property type="molecule type" value="Genomic_DNA"/>
</dbReference>
<dbReference type="Proteomes" id="UP000323506">
    <property type="component" value="Chromosome D06"/>
</dbReference>
<evidence type="ECO:0000313" key="1">
    <source>
        <dbReference type="EMBL" id="TYG65286.1"/>
    </source>
</evidence>
<gene>
    <name evidence="1" type="ORF">ES288_D06G174200v1</name>
</gene>
<accession>A0A5D2CBA8</accession>